<protein>
    <submittedName>
        <fullName evidence="1">Uncharacterized protein</fullName>
    </submittedName>
</protein>
<sequence length="38" mass="4328">MAKADYNYPYTAKACNIIASFCYLCVTLYKKNNLSVQT</sequence>
<reference evidence="1" key="1">
    <citation type="journal article" date="2013" name="Genome Announc.">
        <title>Draft Genome Sequence of Arcticibacter svalbardensis Strain MN12-7T, a Member of the Family Sphingobacteriaceae Isolated from an Arctic Soil Sample.</title>
        <authorList>
            <person name="Shivaji S."/>
            <person name="Ara S."/>
            <person name="Prasad S."/>
            <person name="Manasa B.P."/>
            <person name="Begum Z."/>
            <person name="Singh A."/>
            <person name="Kumar Pinnaka A."/>
        </authorList>
    </citation>
    <scope>NUCLEOTIDE SEQUENCE [LARGE SCALE GENOMIC DNA]</scope>
    <source>
        <strain evidence="1">MN12-7</strain>
    </source>
</reference>
<evidence type="ECO:0000313" key="2">
    <source>
        <dbReference type="Proteomes" id="UP000014174"/>
    </source>
</evidence>
<comment type="caution">
    <text evidence="1">The sequence shown here is derived from an EMBL/GenBank/DDBJ whole genome shotgun (WGS) entry which is preliminary data.</text>
</comment>
<accession>R9GN77</accession>
<dbReference type="EMBL" id="AQPN01000137">
    <property type="protein sequence ID" value="EOR92995.1"/>
    <property type="molecule type" value="Genomic_DNA"/>
</dbReference>
<evidence type="ECO:0000313" key="1">
    <source>
        <dbReference type="EMBL" id="EOR92995.1"/>
    </source>
</evidence>
<proteinExistence type="predicted"/>
<dbReference type="Proteomes" id="UP000014174">
    <property type="component" value="Unassembled WGS sequence"/>
</dbReference>
<keyword evidence="2" id="KW-1185">Reference proteome</keyword>
<gene>
    <name evidence="1" type="ORF">ADIARSV_3847</name>
</gene>
<dbReference type="AlphaFoldDB" id="R9GN77"/>
<organism evidence="1 2">
    <name type="scientific">Arcticibacter svalbardensis MN12-7</name>
    <dbReference type="NCBI Taxonomy" id="1150600"/>
    <lineage>
        <taxon>Bacteria</taxon>
        <taxon>Pseudomonadati</taxon>
        <taxon>Bacteroidota</taxon>
        <taxon>Sphingobacteriia</taxon>
        <taxon>Sphingobacteriales</taxon>
        <taxon>Sphingobacteriaceae</taxon>
        <taxon>Arcticibacter</taxon>
    </lineage>
</organism>
<name>R9GN77_9SPHI</name>